<feature type="transmembrane region" description="Helical" evidence="8">
    <location>
        <begin position="156"/>
        <end position="175"/>
    </location>
</feature>
<keyword evidence="10" id="KW-1185">Reference proteome</keyword>
<accession>D5WTR4</accession>
<evidence type="ECO:0000256" key="7">
    <source>
        <dbReference type="ARBA" id="ARBA00023136"/>
    </source>
</evidence>
<feature type="transmembrane region" description="Helical" evidence="8">
    <location>
        <begin position="271"/>
        <end position="290"/>
    </location>
</feature>
<comment type="subcellular location">
    <subcellularLocation>
        <location evidence="1">Cell membrane</location>
        <topology evidence="1">Multi-pass membrane protein</topology>
    </subcellularLocation>
</comment>
<evidence type="ECO:0000256" key="2">
    <source>
        <dbReference type="ARBA" id="ARBA00010145"/>
    </source>
</evidence>
<evidence type="ECO:0000256" key="1">
    <source>
        <dbReference type="ARBA" id="ARBA00004651"/>
    </source>
</evidence>
<evidence type="ECO:0000256" key="4">
    <source>
        <dbReference type="ARBA" id="ARBA00022475"/>
    </source>
</evidence>
<dbReference type="InterPro" id="IPR038770">
    <property type="entry name" value="Na+/solute_symporter_sf"/>
</dbReference>
<sequence>MVVPVIFVIGIGYLFGRYASADLGSISKFSMVVLSPALIFSFLVRNQLDSHQLVKIVAAVLLFTVVMAAVTLVVMGLCGMKPFMKPALLATVFPNTGNYGLPILLFAYGQQAFSMGVVIVVVNFILMYTLGVYFASLERASWRTAITDVFRLPTTYATLAAIIVSLLHIPIPSYIYDPLKMMGDAMIPVVMLILGMQLAHVKPRGDTGPTVISSLVRLVVSPAVMLGIVYLFGIGGLMAKVLIVQNSMPTAVIMTMIAAEYRARPDFVAGTTFLSTLMSFGTITGLLYGVNRLFGS</sequence>
<dbReference type="Proteomes" id="UP000002368">
    <property type="component" value="Chromosome"/>
</dbReference>
<protein>
    <submittedName>
        <fullName evidence="9">Auxin Efflux Carrier</fullName>
    </submittedName>
</protein>
<dbReference type="EMBL" id="CP002017">
    <property type="protein sequence ID" value="ADG05234.1"/>
    <property type="molecule type" value="Genomic_DNA"/>
</dbReference>
<keyword evidence="6 8" id="KW-1133">Transmembrane helix</keyword>
<reference evidence="9 10" key="1">
    <citation type="journal article" date="2011" name="Stand. Genomic Sci.">
        <title>Complete genome sequence of the thermophilic, hydrogen-oxidizing Bacillus tusciae type strain (T2) and reclassification in the new genus, Kyrpidia gen. nov. as Kyrpidia tusciae comb. nov. and emendation of the family Alicyclobacillaceae da Costa and Rainey, 2010.</title>
        <authorList>
            <person name="Klenk H.P."/>
            <person name="Lapidus A."/>
            <person name="Chertkov O."/>
            <person name="Copeland A."/>
            <person name="Del Rio T.G."/>
            <person name="Nolan M."/>
            <person name="Lucas S."/>
            <person name="Chen F."/>
            <person name="Tice H."/>
            <person name="Cheng J.F."/>
            <person name="Han C."/>
            <person name="Bruce D."/>
            <person name="Goodwin L."/>
            <person name="Pitluck S."/>
            <person name="Pati A."/>
            <person name="Ivanova N."/>
            <person name="Mavromatis K."/>
            <person name="Daum C."/>
            <person name="Chen A."/>
            <person name="Palaniappan K."/>
            <person name="Chang Y.J."/>
            <person name="Land M."/>
            <person name="Hauser L."/>
            <person name="Jeffries C.D."/>
            <person name="Detter J.C."/>
            <person name="Rohde M."/>
            <person name="Abt B."/>
            <person name="Pukall R."/>
            <person name="Goker M."/>
            <person name="Bristow J."/>
            <person name="Markowitz V."/>
            <person name="Hugenholtz P."/>
            <person name="Eisen J.A."/>
        </authorList>
    </citation>
    <scope>NUCLEOTIDE SEQUENCE [LARGE SCALE GENOMIC DNA]</scope>
    <source>
        <strain evidence="9 10">DSM 2912</strain>
    </source>
</reference>
<name>D5WTR4_KYRT2</name>
<dbReference type="PANTHER" id="PTHR36838:SF1">
    <property type="entry name" value="SLR1864 PROTEIN"/>
    <property type="match status" value="1"/>
</dbReference>
<dbReference type="Pfam" id="PF03547">
    <property type="entry name" value="Mem_trans"/>
    <property type="match status" value="1"/>
</dbReference>
<evidence type="ECO:0000256" key="3">
    <source>
        <dbReference type="ARBA" id="ARBA00022448"/>
    </source>
</evidence>
<dbReference type="InterPro" id="IPR004776">
    <property type="entry name" value="Mem_transp_PIN-like"/>
</dbReference>
<keyword evidence="3" id="KW-0813">Transport</keyword>
<dbReference type="KEGG" id="bts:Btus_0466"/>
<dbReference type="HOGENOM" id="CLU_056175_4_0_9"/>
<dbReference type="eggNOG" id="COG0679">
    <property type="taxonomic scope" value="Bacteria"/>
</dbReference>
<comment type="similarity">
    <text evidence="2">Belongs to the auxin efflux carrier (TC 2.A.69) family.</text>
</comment>
<feature type="transmembrane region" description="Helical" evidence="8">
    <location>
        <begin position="211"/>
        <end position="232"/>
    </location>
</feature>
<dbReference type="GO" id="GO:0005886">
    <property type="term" value="C:plasma membrane"/>
    <property type="evidence" value="ECO:0007669"/>
    <property type="project" value="UniProtKB-SubCell"/>
</dbReference>
<dbReference type="GO" id="GO:0055085">
    <property type="term" value="P:transmembrane transport"/>
    <property type="evidence" value="ECO:0007669"/>
    <property type="project" value="InterPro"/>
</dbReference>
<evidence type="ECO:0000256" key="8">
    <source>
        <dbReference type="SAM" id="Phobius"/>
    </source>
</evidence>
<evidence type="ECO:0000256" key="5">
    <source>
        <dbReference type="ARBA" id="ARBA00022692"/>
    </source>
</evidence>
<dbReference type="PANTHER" id="PTHR36838">
    <property type="entry name" value="AUXIN EFFLUX CARRIER FAMILY PROTEIN"/>
    <property type="match status" value="1"/>
</dbReference>
<evidence type="ECO:0000313" key="10">
    <source>
        <dbReference type="Proteomes" id="UP000002368"/>
    </source>
</evidence>
<dbReference type="STRING" id="562970.Btus_0466"/>
<keyword evidence="7 8" id="KW-0472">Membrane</keyword>
<feature type="transmembrane region" description="Helical" evidence="8">
    <location>
        <begin position="26"/>
        <end position="44"/>
    </location>
</feature>
<evidence type="ECO:0000313" key="9">
    <source>
        <dbReference type="EMBL" id="ADG05234.1"/>
    </source>
</evidence>
<dbReference type="AlphaFoldDB" id="D5WTR4"/>
<dbReference type="RefSeq" id="WP_013074527.1">
    <property type="nucleotide sequence ID" value="NC_014098.1"/>
</dbReference>
<keyword evidence="5 8" id="KW-0812">Transmembrane</keyword>
<keyword evidence="4" id="KW-1003">Cell membrane</keyword>
<feature type="transmembrane region" description="Helical" evidence="8">
    <location>
        <begin position="181"/>
        <end position="199"/>
    </location>
</feature>
<organism evidence="9 10">
    <name type="scientific">Kyrpidia tusciae (strain DSM 2912 / NBRC 15312 / T2)</name>
    <name type="common">Bacillus tusciae</name>
    <dbReference type="NCBI Taxonomy" id="562970"/>
    <lineage>
        <taxon>Bacteria</taxon>
        <taxon>Bacillati</taxon>
        <taxon>Bacillota</taxon>
        <taxon>Bacilli</taxon>
        <taxon>Bacillales</taxon>
        <taxon>Alicyclobacillaceae</taxon>
        <taxon>Kyrpidia</taxon>
    </lineage>
</organism>
<proteinExistence type="inferred from homology"/>
<evidence type="ECO:0000256" key="6">
    <source>
        <dbReference type="ARBA" id="ARBA00022989"/>
    </source>
</evidence>
<dbReference type="Gene3D" id="1.20.1530.20">
    <property type="match status" value="1"/>
</dbReference>
<feature type="transmembrane region" description="Helical" evidence="8">
    <location>
        <begin position="113"/>
        <end position="135"/>
    </location>
</feature>
<gene>
    <name evidence="9" type="ordered locus">Btus_0466</name>
</gene>
<feature type="transmembrane region" description="Helical" evidence="8">
    <location>
        <begin position="56"/>
        <end position="80"/>
    </location>
</feature>